<keyword evidence="3" id="KW-1185">Reference proteome</keyword>
<dbReference type="RefSeq" id="WP_146927732.1">
    <property type="nucleotide sequence ID" value="NZ_BJUB01000007.1"/>
</dbReference>
<evidence type="ECO:0000259" key="1">
    <source>
        <dbReference type="Pfam" id="PF12867"/>
    </source>
</evidence>
<dbReference type="InterPro" id="IPR024775">
    <property type="entry name" value="DinB-like"/>
</dbReference>
<reference evidence="2 3" key="1">
    <citation type="submission" date="2019-07" db="EMBL/GenBank/DDBJ databases">
        <title>Whole genome shotgun sequence of Cellulomonas xylanilytica NBRC 101102.</title>
        <authorList>
            <person name="Hosoyama A."/>
            <person name="Uohara A."/>
            <person name="Ohji S."/>
            <person name="Ichikawa N."/>
        </authorList>
    </citation>
    <scope>NUCLEOTIDE SEQUENCE [LARGE SCALE GENOMIC DNA]</scope>
    <source>
        <strain evidence="2 3">NBRC 101102</strain>
    </source>
</reference>
<dbReference type="Pfam" id="PF12867">
    <property type="entry name" value="DinB_2"/>
    <property type="match status" value="1"/>
</dbReference>
<dbReference type="Proteomes" id="UP000321118">
    <property type="component" value="Unassembled WGS sequence"/>
</dbReference>
<feature type="domain" description="DinB-like" evidence="1">
    <location>
        <begin position="21"/>
        <end position="181"/>
    </location>
</feature>
<sequence>MDEFDWSILSIPTPRAVVRGQLEFSWWELGQRLETVTQDEFTWEPGPGALSVRRRGESTAPRAFGAGEWVVEWPEAGDHPGPRTIAWLVAHLTDVLSERHDWTFGEHTARRETLTYSGEVGPAVDGLTRVVDLWRAGIAGMSDDDIFTVGFSQATEIDQQSPFAHLVAHVNREIIHHGSEIFTLTDLYRVRGGTDV</sequence>
<name>A0A510V503_9CELL</name>
<proteinExistence type="predicted"/>
<dbReference type="SUPFAM" id="SSF109854">
    <property type="entry name" value="DinB/YfiT-like putative metalloenzymes"/>
    <property type="match status" value="1"/>
</dbReference>
<accession>A0A510V503</accession>
<dbReference type="AlphaFoldDB" id="A0A510V503"/>
<dbReference type="InterPro" id="IPR034660">
    <property type="entry name" value="DinB/YfiT-like"/>
</dbReference>
<comment type="caution">
    <text evidence="2">The sequence shown here is derived from an EMBL/GenBank/DDBJ whole genome shotgun (WGS) entry which is preliminary data.</text>
</comment>
<protein>
    <recommendedName>
        <fullName evidence="1">DinB-like domain-containing protein</fullName>
    </recommendedName>
</protein>
<evidence type="ECO:0000313" key="3">
    <source>
        <dbReference type="Proteomes" id="UP000321118"/>
    </source>
</evidence>
<gene>
    <name evidence="2" type="ORF">CXY01_24620</name>
</gene>
<dbReference type="OrthoDB" id="5022306at2"/>
<evidence type="ECO:0000313" key="2">
    <source>
        <dbReference type="EMBL" id="GEK21942.1"/>
    </source>
</evidence>
<dbReference type="EMBL" id="BJUB01000007">
    <property type="protein sequence ID" value="GEK21942.1"/>
    <property type="molecule type" value="Genomic_DNA"/>
</dbReference>
<organism evidence="2 3">
    <name type="scientific">Cellulomonas xylanilytica</name>
    <dbReference type="NCBI Taxonomy" id="233583"/>
    <lineage>
        <taxon>Bacteria</taxon>
        <taxon>Bacillati</taxon>
        <taxon>Actinomycetota</taxon>
        <taxon>Actinomycetes</taxon>
        <taxon>Micrococcales</taxon>
        <taxon>Cellulomonadaceae</taxon>
        <taxon>Cellulomonas</taxon>
    </lineage>
</organism>